<reference evidence="7 8" key="1">
    <citation type="submission" date="2008-06" db="EMBL/GenBank/DDBJ databases">
        <title>Complete sequence of Chloroherpeton thalassium ATCC 35110.</title>
        <authorList>
            <consortium name="US DOE Joint Genome Institute"/>
            <person name="Lucas S."/>
            <person name="Copeland A."/>
            <person name="Lapidus A."/>
            <person name="Glavina del Rio T."/>
            <person name="Dalin E."/>
            <person name="Tice H."/>
            <person name="Bruce D."/>
            <person name="Goodwin L."/>
            <person name="Pitluck S."/>
            <person name="Schmutz J."/>
            <person name="Larimer F."/>
            <person name="Land M."/>
            <person name="Hauser L."/>
            <person name="Kyrpides N."/>
            <person name="Mikhailova N."/>
            <person name="Liu Z."/>
            <person name="Li T."/>
            <person name="Zhao F."/>
            <person name="Overmann J."/>
            <person name="Bryant D.A."/>
            <person name="Richardson P."/>
        </authorList>
    </citation>
    <scope>NUCLEOTIDE SEQUENCE [LARGE SCALE GENOMIC DNA]</scope>
    <source>
        <strain evidence="8">ATCC 35110 / GB-78</strain>
    </source>
</reference>
<organism evidence="7 8">
    <name type="scientific">Chloroherpeton thalassium (strain ATCC 35110 / GB-78)</name>
    <dbReference type="NCBI Taxonomy" id="517418"/>
    <lineage>
        <taxon>Bacteria</taxon>
        <taxon>Pseudomonadati</taxon>
        <taxon>Chlorobiota</taxon>
        <taxon>Chlorobiia</taxon>
        <taxon>Chlorobiales</taxon>
        <taxon>Chloroherpetonaceae</taxon>
        <taxon>Chloroherpeton</taxon>
    </lineage>
</organism>
<evidence type="ECO:0000256" key="6">
    <source>
        <dbReference type="SAM" id="Phobius"/>
    </source>
</evidence>
<dbReference type="STRING" id="517418.Ctha_1665"/>
<proteinExistence type="predicted"/>
<feature type="transmembrane region" description="Helical" evidence="6">
    <location>
        <begin position="344"/>
        <end position="368"/>
    </location>
</feature>
<evidence type="ECO:0000256" key="5">
    <source>
        <dbReference type="ARBA" id="ARBA00023136"/>
    </source>
</evidence>
<keyword evidence="2" id="KW-1003">Cell membrane</keyword>
<comment type="subcellular location">
    <subcellularLocation>
        <location evidence="1">Cell membrane</location>
        <topology evidence="1">Multi-pass membrane protein</topology>
    </subcellularLocation>
</comment>
<keyword evidence="8" id="KW-1185">Reference proteome</keyword>
<feature type="transmembrane region" description="Helical" evidence="6">
    <location>
        <begin position="46"/>
        <end position="63"/>
    </location>
</feature>
<dbReference type="RefSeq" id="WP_012500207.1">
    <property type="nucleotide sequence ID" value="NC_011026.1"/>
</dbReference>
<evidence type="ECO:0000313" key="8">
    <source>
        <dbReference type="Proteomes" id="UP000001208"/>
    </source>
</evidence>
<dbReference type="PANTHER" id="PTHR30250">
    <property type="entry name" value="PST FAMILY PREDICTED COLANIC ACID TRANSPORTER"/>
    <property type="match status" value="1"/>
</dbReference>
<dbReference type="InterPro" id="IPR050833">
    <property type="entry name" value="Poly_Biosynth_Transport"/>
</dbReference>
<dbReference type="InterPro" id="IPR002797">
    <property type="entry name" value="Polysacc_synth"/>
</dbReference>
<keyword evidence="3 6" id="KW-0812">Transmembrane</keyword>
<feature type="transmembrane region" description="Helical" evidence="6">
    <location>
        <begin position="216"/>
        <end position="236"/>
    </location>
</feature>
<name>B3QSS6_CHLT3</name>
<accession>B3QSS6</accession>
<feature type="transmembrane region" description="Helical" evidence="6">
    <location>
        <begin position="154"/>
        <end position="175"/>
    </location>
</feature>
<feature type="transmembrane region" description="Helical" evidence="6">
    <location>
        <begin position="463"/>
        <end position="483"/>
    </location>
</feature>
<keyword evidence="5 6" id="KW-0472">Membrane</keyword>
<feature type="transmembrane region" description="Helical" evidence="6">
    <location>
        <begin position="12"/>
        <end position="34"/>
    </location>
</feature>
<sequence>MLSKLKLLAKDSAIYGASTVLSRGLNYILVPLYANLLTPEANGIQTVIYANIAFANVLFTYGMETAYMKFAADAKNDGGLVARYFSTAFLSLLLSSLLFSSAIALGAPSVATLIGLDESAAMFIRYSAIILLLDTLAVIPLADLRLQRKAVQFAIVRVGGVLAIVVSTMAFLLVLNMDLEGAFLGNIVGSALSFLLLLPSWRTLKILFAQNLWKELLSLGLPYVPTGITGLLIRLIDRNILIRVPDEKVHALYPMPLTSAEMVGIYGRVVAFGLLAQLLVQVFRFAWQPFFLQHASDTDAKKLFSKILTISSVGILVISFAAALFVPLLIQVHFFHKFYLLPPAFWIGLPILPVIFFSFMFEVISTNLSAGILIEKKTGYLPIVSAVGAGLTVALCIPLSWEYGMMGAAIATTAGTIAMAAAMYHFSQKVYPNTYEWGKIGGLFTIAVGLYAIPAYFEAGIWLRLLAFGGFLVAFVFLFKNEFSQIHARLKRR</sequence>
<dbReference type="OrthoDB" id="9814608at2"/>
<gene>
    <name evidence="7" type="ordered locus">Ctha_1665</name>
</gene>
<dbReference type="eggNOG" id="COG2244">
    <property type="taxonomic scope" value="Bacteria"/>
</dbReference>
<protein>
    <submittedName>
        <fullName evidence="7">Polysaccharide biosynthesis protein</fullName>
    </submittedName>
</protein>
<dbReference type="HOGENOM" id="CLU_022017_7_2_10"/>
<dbReference type="PANTHER" id="PTHR30250:SF11">
    <property type="entry name" value="O-ANTIGEN TRANSPORTER-RELATED"/>
    <property type="match status" value="1"/>
</dbReference>
<evidence type="ECO:0000313" key="7">
    <source>
        <dbReference type="EMBL" id="ACF14123.1"/>
    </source>
</evidence>
<dbReference type="KEGG" id="cts:Ctha_1665"/>
<feature type="transmembrane region" description="Helical" evidence="6">
    <location>
        <begin position="84"/>
        <end position="111"/>
    </location>
</feature>
<feature type="transmembrane region" description="Helical" evidence="6">
    <location>
        <begin position="265"/>
        <end position="287"/>
    </location>
</feature>
<feature type="transmembrane region" description="Helical" evidence="6">
    <location>
        <begin position="407"/>
        <end position="426"/>
    </location>
</feature>
<dbReference type="Proteomes" id="UP000001208">
    <property type="component" value="Chromosome"/>
</dbReference>
<dbReference type="Pfam" id="PF01943">
    <property type="entry name" value="Polysacc_synt"/>
    <property type="match status" value="1"/>
</dbReference>
<evidence type="ECO:0000256" key="4">
    <source>
        <dbReference type="ARBA" id="ARBA00022989"/>
    </source>
</evidence>
<dbReference type="AlphaFoldDB" id="B3QSS6"/>
<keyword evidence="4 6" id="KW-1133">Transmembrane helix</keyword>
<dbReference type="EMBL" id="CP001100">
    <property type="protein sequence ID" value="ACF14123.1"/>
    <property type="molecule type" value="Genomic_DNA"/>
</dbReference>
<evidence type="ECO:0000256" key="3">
    <source>
        <dbReference type="ARBA" id="ARBA00022692"/>
    </source>
</evidence>
<evidence type="ECO:0000256" key="1">
    <source>
        <dbReference type="ARBA" id="ARBA00004651"/>
    </source>
</evidence>
<feature type="transmembrane region" description="Helical" evidence="6">
    <location>
        <begin position="307"/>
        <end position="332"/>
    </location>
</feature>
<feature type="transmembrane region" description="Helical" evidence="6">
    <location>
        <begin position="380"/>
        <end position="401"/>
    </location>
</feature>
<feature type="transmembrane region" description="Helical" evidence="6">
    <location>
        <begin position="123"/>
        <end position="142"/>
    </location>
</feature>
<evidence type="ECO:0000256" key="2">
    <source>
        <dbReference type="ARBA" id="ARBA00022475"/>
    </source>
</evidence>
<feature type="transmembrane region" description="Helical" evidence="6">
    <location>
        <begin position="438"/>
        <end position="457"/>
    </location>
</feature>
<dbReference type="GO" id="GO:0005886">
    <property type="term" value="C:plasma membrane"/>
    <property type="evidence" value="ECO:0007669"/>
    <property type="project" value="UniProtKB-SubCell"/>
</dbReference>
<feature type="transmembrane region" description="Helical" evidence="6">
    <location>
        <begin position="181"/>
        <end position="204"/>
    </location>
</feature>